<evidence type="ECO:0000256" key="1">
    <source>
        <dbReference type="ARBA" id="ARBA00023015"/>
    </source>
</evidence>
<reference evidence="5 6" key="1">
    <citation type="submission" date="2017-02" db="EMBL/GenBank/DDBJ databases">
        <authorList>
            <person name="Peterson S.W."/>
        </authorList>
    </citation>
    <scope>NUCLEOTIDE SEQUENCE [LARGE SCALE GENOMIC DNA]</scope>
    <source>
        <strain evidence="5 6">M1</strain>
    </source>
</reference>
<gene>
    <name evidence="5" type="ORF">SAMN02194393_04840</name>
</gene>
<keyword evidence="2" id="KW-0238">DNA-binding</keyword>
<evidence type="ECO:0000313" key="5">
    <source>
        <dbReference type="EMBL" id="SKC88252.1"/>
    </source>
</evidence>
<dbReference type="InterPro" id="IPR011663">
    <property type="entry name" value="UTRA"/>
</dbReference>
<accession>A0A1T5MJ57</accession>
<dbReference type="OrthoDB" id="457376at2"/>
<dbReference type="SUPFAM" id="SSF46785">
    <property type="entry name" value="Winged helix' DNA-binding domain"/>
    <property type="match status" value="1"/>
</dbReference>
<dbReference type="GO" id="GO:0003700">
    <property type="term" value="F:DNA-binding transcription factor activity"/>
    <property type="evidence" value="ECO:0007669"/>
    <property type="project" value="InterPro"/>
</dbReference>
<dbReference type="Gene3D" id="1.10.10.10">
    <property type="entry name" value="Winged helix-like DNA-binding domain superfamily/Winged helix DNA-binding domain"/>
    <property type="match status" value="1"/>
</dbReference>
<dbReference type="CDD" id="cd07377">
    <property type="entry name" value="WHTH_GntR"/>
    <property type="match status" value="1"/>
</dbReference>
<dbReference type="GO" id="GO:0045892">
    <property type="term" value="P:negative regulation of DNA-templated transcription"/>
    <property type="evidence" value="ECO:0007669"/>
    <property type="project" value="TreeGrafter"/>
</dbReference>
<dbReference type="SMART" id="SM00345">
    <property type="entry name" value="HTH_GNTR"/>
    <property type="match status" value="1"/>
</dbReference>
<dbReference type="InterPro" id="IPR036388">
    <property type="entry name" value="WH-like_DNA-bd_sf"/>
</dbReference>
<dbReference type="Pfam" id="PF00392">
    <property type="entry name" value="GntR"/>
    <property type="match status" value="1"/>
</dbReference>
<evidence type="ECO:0000256" key="3">
    <source>
        <dbReference type="ARBA" id="ARBA00023163"/>
    </source>
</evidence>
<dbReference type="SUPFAM" id="SSF64288">
    <property type="entry name" value="Chorismate lyase-like"/>
    <property type="match status" value="1"/>
</dbReference>
<dbReference type="PANTHER" id="PTHR44846:SF1">
    <property type="entry name" value="MANNOSYL-D-GLYCERATE TRANSPORT_METABOLISM SYSTEM REPRESSOR MNGR-RELATED"/>
    <property type="match status" value="1"/>
</dbReference>
<dbReference type="Pfam" id="PF07702">
    <property type="entry name" value="UTRA"/>
    <property type="match status" value="1"/>
</dbReference>
<keyword evidence="1" id="KW-0805">Transcription regulation</keyword>
<dbReference type="STRING" id="36842.SAMN02194393_04840"/>
<sequence length="244" mass="28832">MKKVSKESPLPLYYQLKEILIEMIENEELKPGQPILPELELCKLHNISRMTARKAIMALVNEGLLYREQGKGTFVSKPKEKQEIMKLKGFSEEMEEKGLKTSTKLLSFKVKKATKKVKDYLQLWDEKDLIIEMKRLMVIEDEPFSLETVCIPRYMCPDMKKETIEGKSLYKLLGRKYNYVMDYAKQSIEPTIPDEYESSILEIPKETMALLFRRKTYLKDGRVVEYTKSIYRSDKYKYEIILRP</sequence>
<dbReference type="InterPro" id="IPR036390">
    <property type="entry name" value="WH_DNA-bd_sf"/>
</dbReference>
<keyword evidence="6" id="KW-1185">Reference proteome</keyword>
<dbReference type="InterPro" id="IPR050679">
    <property type="entry name" value="Bact_HTH_transcr_reg"/>
</dbReference>
<dbReference type="GO" id="GO:0003677">
    <property type="term" value="F:DNA binding"/>
    <property type="evidence" value="ECO:0007669"/>
    <property type="project" value="UniProtKB-KW"/>
</dbReference>
<feature type="domain" description="HTH gntR-type" evidence="4">
    <location>
        <begin position="10"/>
        <end position="78"/>
    </location>
</feature>
<evidence type="ECO:0000313" key="6">
    <source>
        <dbReference type="Proteomes" id="UP000190285"/>
    </source>
</evidence>
<dbReference type="InterPro" id="IPR000524">
    <property type="entry name" value="Tscrpt_reg_HTH_GntR"/>
</dbReference>
<proteinExistence type="predicted"/>
<protein>
    <submittedName>
        <fullName evidence="5">GntR family transcriptional regulator</fullName>
    </submittedName>
</protein>
<dbReference type="EMBL" id="FUZT01000017">
    <property type="protein sequence ID" value="SKC88252.1"/>
    <property type="molecule type" value="Genomic_DNA"/>
</dbReference>
<dbReference type="SMART" id="SM00866">
    <property type="entry name" value="UTRA"/>
    <property type="match status" value="1"/>
</dbReference>
<keyword evidence="3" id="KW-0804">Transcription</keyword>
<evidence type="ECO:0000256" key="2">
    <source>
        <dbReference type="ARBA" id="ARBA00023125"/>
    </source>
</evidence>
<dbReference type="RefSeq" id="WP_079495382.1">
    <property type="nucleotide sequence ID" value="NZ_FUZT01000017.1"/>
</dbReference>
<organism evidence="5 6">
    <name type="scientific">Maledivibacter halophilus</name>
    <dbReference type="NCBI Taxonomy" id="36842"/>
    <lineage>
        <taxon>Bacteria</taxon>
        <taxon>Bacillati</taxon>
        <taxon>Bacillota</taxon>
        <taxon>Clostridia</taxon>
        <taxon>Peptostreptococcales</taxon>
        <taxon>Caminicellaceae</taxon>
        <taxon>Maledivibacter</taxon>
    </lineage>
</organism>
<dbReference type="AlphaFoldDB" id="A0A1T5MJ57"/>
<dbReference type="PROSITE" id="PS50949">
    <property type="entry name" value="HTH_GNTR"/>
    <property type="match status" value="1"/>
</dbReference>
<evidence type="ECO:0000259" key="4">
    <source>
        <dbReference type="PROSITE" id="PS50949"/>
    </source>
</evidence>
<name>A0A1T5MJ57_9FIRM</name>
<dbReference type="Proteomes" id="UP000190285">
    <property type="component" value="Unassembled WGS sequence"/>
</dbReference>
<dbReference type="FunFam" id="1.10.10.10:FF:000079">
    <property type="entry name" value="GntR family transcriptional regulator"/>
    <property type="match status" value="1"/>
</dbReference>
<dbReference type="Gene3D" id="3.40.1410.10">
    <property type="entry name" value="Chorismate lyase-like"/>
    <property type="match status" value="1"/>
</dbReference>
<dbReference type="PANTHER" id="PTHR44846">
    <property type="entry name" value="MANNOSYL-D-GLYCERATE TRANSPORT/METABOLISM SYSTEM REPRESSOR MNGR-RELATED"/>
    <property type="match status" value="1"/>
</dbReference>
<dbReference type="InterPro" id="IPR028978">
    <property type="entry name" value="Chorismate_lyase_/UTRA_dom_sf"/>
</dbReference>